<feature type="region of interest" description="Disordered" evidence="1">
    <location>
        <begin position="79"/>
        <end position="103"/>
    </location>
</feature>
<comment type="caution">
    <text evidence="2">The sequence shown here is derived from an EMBL/GenBank/DDBJ whole genome shotgun (WGS) entry which is preliminary data.</text>
</comment>
<sequence>MENNTRAIRLESAKRWTLGLRSLQATTLLLTRRPWSQRKLTELTAHFPNGRPSVSPLRLTLLSPPLSSRVEDIVDRLHTHAQAGRPAPQSTTTGPICRSHRRERDKGPATVCLEVRPVPVPMPRREDGFTEPGDEQRQPAAAERCCVTLGWRTSDLERISSSTTITLPFSSYSMVAQSNTFPLGAVCPWCQAWMALRGSTRSHMFTSVTSPTKLCTASRPPRSLSGSCPSSTALRLPSTQKAERPVLDSQVRHRLVRKVVSGGSWKETPSPLM</sequence>
<feature type="region of interest" description="Disordered" evidence="1">
    <location>
        <begin position="219"/>
        <end position="244"/>
    </location>
</feature>
<proteinExistence type="predicted"/>
<dbReference type="AlphaFoldDB" id="A0A4Z2IEB2"/>
<dbReference type="Proteomes" id="UP000314294">
    <property type="component" value="Unassembled WGS sequence"/>
</dbReference>
<evidence type="ECO:0000313" key="3">
    <source>
        <dbReference type="Proteomes" id="UP000314294"/>
    </source>
</evidence>
<keyword evidence="3" id="KW-1185">Reference proteome</keyword>
<reference evidence="2 3" key="1">
    <citation type="submission" date="2019-03" db="EMBL/GenBank/DDBJ databases">
        <title>First draft genome of Liparis tanakae, snailfish: a comprehensive survey of snailfish specific genes.</title>
        <authorList>
            <person name="Kim W."/>
            <person name="Song I."/>
            <person name="Jeong J.-H."/>
            <person name="Kim D."/>
            <person name="Kim S."/>
            <person name="Ryu S."/>
            <person name="Song J.Y."/>
            <person name="Lee S.K."/>
        </authorList>
    </citation>
    <scope>NUCLEOTIDE SEQUENCE [LARGE SCALE GENOMIC DNA]</scope>
    <source>
        <tissue evidence="2">Muscle</tissue>
    </source>
</reference>
<evidence type="ECO:0000313" key="2">
    <source>
        <dbReference type="EMBL" id="TNN75774.1"/>
    </source>
</evidence>
<dbReference type="EMBL" id="SRLO01000099">
    <property type="protein sequence ID" value="TNN75774.1"/>
    <property type="molecule type" value="Genomic_DNA"/>
</dbReference>
<evidence type="ECO:0000256" key="1">
    <source>
        <dbReference type="SAM" id="MobiDB-lite"/>
    </source>
</evidence>
<name>A0A4Z2IEB2_9TELE</name>
<protein>
    <submittedName>
        <fullName evidence="2">Uncharacterized protein</fullName>
    </submittedName>
</protein>
<gene>
    <name evidence="2" type="ORF">EYF80_013921</name>
</gene>
<accession>A0A4Z2IEB2</accession>
<organism evidence="2 3">
    <name type="scientific">Liparis tanakae</name>
    <name type="common">Tanaka's snailfish</name>
    <dbReference type="NCBI Taxonomy" id="230148"/>
    <lineage>
        <taxon>Eukaryota</taxon>
        <taxon>Metazoa</taxon>
        <taxon>Chordata</taxon>
        <taxon>Craniata</taxon>
        <taxon>Vertebrata</taxon>
        <taxon>Euteleostomi</taxon>
        <taxon>Actinopterygii</taxon>
        <taxon>Neopterygii</taxon>
        <taxon>Teleostei</taxon>
        <taxon>Neoteleostei</taxon>
        <taxon>Acanthomorphata</taxon>
        <taxon>Eupercaria</taxon>
        <taxon>Perciformes</taxon>
        <taxon>Cottioidei</taxon>
        <taxon>Cottales</taxon>
        <taxon>Liparidae</taxon>
        <taxon>Liparis</taxon>
    </lineage>
</organism>
<feature type="compositionally biased region" description="Polar residues" evidence="1">
    <location>
        <begin position="224"/>
        <end position="240"/>
    </location>
</feature>